<dbReference type="HOGENOM" id="CLU_129081_0_0_1"/>
<evidence type="ECO:0000313" key="1">
    <source>
        <dbReference type="EMBL" id="KIK56103.1"/>
    </source>
</evidence>
<dbReference type="AlphaFoldDB" id="A0A0D0CLR9"/>
<gene>
    <name evidence="1" type="ORF">GYMLUDRAFT_146651</name>
</gene>
<dbReference type="OrthoDB" id="2634326at2759"/>
<accession>A0A0D0CLR9</accession>
<feature type="non-terminal residue" evidence="1">
    <location>
        <position position="172"/>
    </location>
</feature>
<keyword evidence="2" id="KW-1185">Reference proteome</keyword>
<dbReference type="EMBL" id="KN834800">
    <property type="protein sequence ID" value="KIK56103.1"/>
    <property type="molecule type" value="Genomic_DNA"/>
</dbReference>
<protein>
    <submittedName>
        <fullName evidence="1">Uncharacterized protein</fullName>
    </submittedName>
</protein>
<feature type="non-terminal residue" evidence="1">
    <location>
        <position position="1"/>
    </location>
</feature>
<organism evidence="1 2">
    <name type="scientific">Collybiopsis luxurians FD-317 M1</name>
    <dbReference type="NCBI Taxonomy" id="944289"/>
    <lineage>
        <taxon>Eukaryota</taxon>
        <taxon>Fungi</taxon>
        <taxon>Dikarya</taxon>
        <taxon>Basidiomycota</taxon>
        <taxon>Agaricomycotina</taxon>
        <taxon>Agaricomycetes</taxon>
        <taxon>Agaricomycetidae</taxon>
        <taxon>Agaricales</taxon>
        <taxon>Marasmiineae</taxon>
        <taxon>Omphalotaceae</taxon>
        <taxon>Collybiopsis</taxon>
        <taxon>Collybiopsis luxurians</taxon>
    </lineage>
</organism>
<proteinExistence type="predicted"/>
<sequence length="172" mass="19655">PMAVNSRFWLPPARCFVTPKKEESQARLFSGWTKMRSVMLYQLGSLDCSAIQLLTKDWWSIIEIVTGGEVVSGKQETQSGKKFAEMRLVLQECFKCSSVSINLTLLPKKSAMWNNQFISPLQDPEPQLAAHILWELCELNFCNELIMLNSHLNKSGMDTLDRQQLLEQCWVG</sequence>
<dbReference type="Proteomes" id="UP000053593">
    <property type="component" value="Unassembled WGS sequence"/>
</dbReference>
<evidence type="ECO:0000313" key="2">
    <source>
        <dbReference type="Proteomes" id="UP000053593"/>
    </source>
</evidence>
<name>A0A0D0CLR9_9AGAR</name>
<reference evidence="1 2" key="1">
    <citation type="submission" date="2014-04" db="EMBL/GenBank/DDBJ databases">
        <title>Evolutionary Origins and Diversification of the Mycorrhizal Mutualists.</title>
        <authorList>
            <consortium name="DOE Joint Genome Institute"/>
            <consortium name="Mycorrhizal Genomics Consortium"/>
            <person name="Kohler A."/>
            <person name="Kuo A."/>
            <person name="Nagy L.G."/>
            <person name="Floudas D."/>
            <person name="Copeland A."/>
            <person name="Barry K.W."/>
            <person name="Cichocki N."/>
            <person name="Veneault-Fourrey C."/>
            <person name="LaButti K."/>
            <person name="Lindquist E.A."/>
            <person name="Lipzen A."/>
            <person name="Lundell T."/>
            <person name="Morin E."/>
            <person name="Murat C."/>
            <person name="Riley R."/>
            <person name="Ohm R."/>
            <person name="Sun H."/>
            <person name="Tunlid A."/>
            <person name="Henrissat B."/>
            <person name="Grigoriev I.V."/>
            <person name="Hibbett D.S."/>
            <person name="Martin F."/>
        </authorList>
    </citation>
    <scope>NUCLEOTIDE SEQUENCE [LARGE SCALE GENOMIC DNA]</scope>
    <source>
        <strain evidence="1 2">FD-317 M1</strain>
    </source>
</reference>